<accession>A0A7D5REE6</accession>
<keyword evidence="2" id="KW-0540">Nuclease</keyword>
<dbReference type="InterPro" id="IPR054374">
    <property type="entry name" value="AF1548-like_C"/>
</dbReference>
<evidence type="ECO:0000313" key="3">
    <source>
        <dbReference type="Proteomes" id="UP000509478"/>
    </source>
</evidence>
<keyword evidence="2" id="KW-0378">Hydrolase</keyword>
<reference evidence="2 3" key="1">
    <citation type="submission" date="2018-02" db="EMBL/GenBank/DDBJ databases">
        <title>Complete genome of Nitrosopumilus ureaphilus PS0.</title>
        <authorList>
            <person name="Qin W."/>
            <person name="Zheng Y."/>
            <person name="Stahl D.A."/>
        </authorList>
    </citation>
    <scope>NUCLEOTIDE SEQUENCE [LARGE SCALE GENOMIC DNA]</scope>
    <source>
        <strain evidence="2 3">PS0</strain>
    </source>
</reference>
<keyword evidence="3" id="KW-1185">Reference proteome</keyword>
<evidence type="ECO:0000313" key="2">
    <source>
        <dbReference type="EMBL" id="QLH07401.1"/>
    </source>
</evidence>
<name>A0A7D5REE6_9ARCH</name>
<keyword evidence="2" id="KW-0255">Endonuclease</keyword>
<gene>
    <name evidence="2" type="ORF">C5F50_10220</name>
</gene>
<dbReference type="Pfam" id="PF22357">
    <property type="entry name" value="AF1548-like_C"/>
    <property type="match status" value="1"/>
</dbReference>
<dbReference type="GO" id="GO:0003676">
    <property type="term" value="F:nucleic acid binding"/>
    <property type="evidence" value="ECO:0007669"/>
    <property type="project" value="InterPro"/>
</dbReference>
<protein>
    <submittedName>
        <fullName evidence="2">Restriction endonuclease</fullName>
    </submittedName>
</protein>
<dbReference type="KEGG" id="nue:C5F50_10220"/>
<dbReference type="InterPro" id="IPR011856">
    <property type="entry name" value="tRNA_endonuc-like_dom_sf"/>
</dbReference>
<proteinExistence type="predicted"/>
<dbReference type="Proteomes" id="UP000509478">
    <property type="component" value="Chromosome"/>
</dbReference>
<dbReference type="AlphaFoldDB" id="A0A7D5REE6"/>
<evidence type="ECO:0000259" key="1">
    <source>
        <dbReference type="Pfam" id="PF22357"/>
    </source>
</evidence>
<sequence>MTSNDIYKKVLQAISEERGLKALHQRYQLKDAIMRMGPAGFAFENYIASILEYYDYRVTGIRSKIHGKCATHEIDLIGSKDDREFLIECKYHSLRGAYVGLKESLYTHARFLDLQPKFSGEVVFCNTKISNHAKKYAKCVGQQIFSWRYPATNSLEKIIEKHNLYPITILNLSQNELGIFSECNLMIAKDLLRYDEAKIARMTGISKKRIKNLQKLVEGIFYPK</sequence>
<dbReference type="Gene3D" id="3.40.1350.10">
    <property type="match status" value="1"/>
</dbReference>
<dbReference type="InterPro" id="IPR011335">
    <property type="entry name" value="Restrct_endonuc-II-like"/>
</dbReference>
<dbReference type="SUPFAM" id="SSF52980">
    <property type="entry name" value="Restriction endonuclease-like"/>
    <property type="match status" value="1"/>
</dbReference>
<dbReference type="EMBL" id="CP026995">
    <property type="protein sequence ID" value="QLH07401.1"/>
    <property type="molecule type" value="Genomic_DNA"/>
</dbReference>
<feature type="domain" description="AF1548-like C-terminal" evidence="1">
    <location>
        <begin position="165"/>
        <end position="220"/>
    </location>
</feature>
<dbReference type="GO" id="GO:0004519">
    <property type="term" value="F:endonuclease activity"/>
    <property type="evidence" value="ECO:0007669"/>
    <property type="project" value="UniProtKB-KW"/>
</dbReference>
<organism evidence="2 3">
    <name type="scientific">Nitrosopumilus ureiphilus</name>
    <dbReference type="NCBI Taxonomy" id="1470067"/>
    <lineage>
        <taxon>Archaea</taxon>
        <taxon>Nitrososphaerota</taxon>
        <taxon>Nitrososphaeria</taxon>
        <taxon>Nitrosopumilales</taxon>
        <taxon>Nitrosopumilaceae</taxon>
        <taxon>Nitrosopumilus</taxon>
    </lineage>
</organism>